<evidence type="ECO:0000256" key="4">
    <source>
        <dbReference type="SAM" id="Phobius"/>
    </source>
</evidence>
<keyword evidence="4" id="KW-0472">Membrane</keyword>
<dbReference type="Proteomes" id="UP001221757">
    <property type="component" value="Unassembled WGS sequence"/>
</dbReference>
<keyword evidence="6" id="KW-1185">Reference proteome</keyword>
<dbReference type="InterPro" id="IPR029047">
    <property type="entry name" value="HSP70_peptide-bd_sf"/>
</dbReference>
<evidence type="ECO:0000256" key="3">
    <source>
        <dbReference type="RuleBase" id="RU003322"/>
    </source>
</evidence>
<evidence type="ECO:0000256" key="1">
    <source>
        <dbReference type="ARBA" id="ARBA00022741"/>
    </source>
</evidence>
<keyword evidence="5" id="KW-0346">Stress response</keyword>
<keyword evidence="4" id="KW-0812">Transmembrane</keyword>
<dbReference type="SUPFAM" id="SSF53067">
    <property type="entry name" value="Actin-like ATPase domain"/>
    <property type="match status" value="2"/>
</dbReference>
<dbReference type="PANTHER" id="PTHR19375">
    <property type="entry name" value="HEAT SHOCK PROTEIN 70KDA"/>
    <property type="match status" value="1"/>
</dbReference>
<feature type="transmembrane region" description="Helical" evidence="4">
    <location>
        <begin position="6"/>
        <end position="26"/>
    </location>
</feature>
<dbReference type="PRINTS" id="PR00301">
    <property type="entry name" value="HEATSHOCK70"/>
</dbReference>
<keyword evidence="1 3" id="KW-0547">Nucleotide-binding</keyword>
<accession>A0AAD7GQZ7</accession>
<dbReference type="Gene3D" id="2.60.34.10">
    <property type="entry name" value="Substrate Binding Domain Of DNAk, Chain A, domain 1"/>
    <property type="match status" value="1"/>
</dbReference>
<evidence type="ECO:0000256" key="2">
    <source>
        <dbReference type="ARBA" id="ARBA00022840"/>
    </source>
</evidence>
<dbReference type="GO" id="GO:0140662">
    <property type="term" value="F:ATP-dependent protein folding chaperone"/>
    <property type="evidence" value="ECO:0007669"/>
    <property type="project" value="InterPro"/>
</dbReference>
<dbReference type="SUPFAM" id="SSF100920">
    <property type="entry name" value="Heat shock protein 70kD (HSP70), peptide-binding domain"/>
    <property type="match status" value="1"/>
</dbReference>
<dbReference type="Gene3D" id="3.30.420.40">
    <property type="match status" value="2"/>
</dbReference>
<organism evidence="5 6">
    <name type="scientific">Mycena rosella</name>
    <name type="common">Pink bonnet</name>
    <name type="synonym">Agaricus rosellus</name>
    <dbReference type="NCBI Taxonomy" id="1033263"/>
    <lineage>
        <taxon>Eukaryota</taxon>
        <taxon>Fungi</taxon>
        <taxon>Dikarya</taxon>
        <taxon>Basidiomycota</taxon>
        <taxon>Agaricomycotina</taxon>
        <taxon>Agaricomycetes</taxon>
        <taxon>Agaricomycetidae</taxon>
        <taxon>Agaricales</taxon>
        <taxon>Marasmiineae</taxon>
        <taxon>Mycenaceae</taxon>
        <taxon>Mycena</taxon>
    </lineage>
</organism>
<reference evidence="5" key="1">
    <citation type="submission" date="2023-03" db="EMBL/GenBank/DDBJ databases">
        <title>Massive genome expansion in bonnet fungi (Mycena s.s.) driven by repeated elements and novel gene families across ecological guilds.</title>
        <authorList>
            <consortium name="Lawrence Berkeley National Laboratory"/>
            <person name="Harder C.B."/>
            <person name="Miyauchi S."/>
            <person name="Viragh M."/>
            <person name="Kuo A."/>
            <person name="Thoen E."/>
            <person name="Andreopoulos B."/>
            <person name="Lu D."/>
            <person name="Skrede I."/>
            <person name="Drula E."/>
            <person name="Henrissat B."/>
            <person name="Morin E."/>
            <person name="Kohler A."/>
            <person name="Barry K."/>
            <person name="LaButti K."/>
            <person name="Morin E."/>
            <person name="Salamov A."/>
            <person name="Lipzen A."/>
            <person name="Mereny Z."/>
            <person name="Hegedus B."/>
            <person name="Baldrian P."/>
            <person name="Stursova M."/>
            <person name="Weitz H."/>
            <person name="Taylor A."/>
            <person name="Grigoriev I.V."/>
            <person name="Nagy L.G."/>
            <person name="Martin F."/>
            <person name="Kauserud H."/>
        </authorList>
    </citation>
    <scope>NUCLEOTIDE SEQUENCE</scope>
    <source>
        <strain evidence="5">CBHHK067</strain>
    </source>
</reference>
<evidence type="ECO:0000313" key="6">
    <source>
        <dbReference type="Proteomes" id="UP001221757"/>
    </source>
</evidence>
<dbReference type="EMBL" id="JARKIE010000014">
    <property type="protein sequence ID" value="KAJ7702764.1"/>
    <property type="molecule type" value="Genomic_DNA"/>
</dbReference>
<evidence type="ECO:0000313" key="5">
    <source>
        <dbReference type="EMBL" id="KAJ7702764.1"/>
    </source>
</evidence>
<dbReference type="GO" id="GO:0005524">
    <property type="term" value="F:ATP binding"/>
    <property type="evidence" value="ECO:0007669"/>
    <property type="project" value="UniProtKB-KW"/>
</dbReference>
<keyword evidence="2 3" id="KW-0067">ATP-binding</keyword>
<dbReference type="AlphaFoldDB" id="A0AAD7GQZ7"/>
<comment type="similarity">
    <text evidence="3">Belongs to the heat shock protein 70 family.</text>
</comment>
<dbReference type="InterPro" id="IPR013126">
    <property type="entry name" value="Hsp_70_fam"/>
</dbReference>
<dbReference type="Pfam" id="PF00012">
    <property type="entry name" value="HSP70"/>
    <property type="match status" value="1"/>
</dbReference>
<dbReference type="InterPro" id="IPR043129">
    <property type="entry name" value="ATPase_NBD"/>
</dbReference>
<gene>
    <name evidence="5" type="ORF">B0H17DRAFT_1042961</name>
</gene>
<sequence length="639" mass="69154">MPEGTSWLGDVVTGAFFLLGLTVYALRMFPSPGLREARRIPANWEKTGPIIGIDFGTSNLKVGFVLADQRVEIIYGQEGRRAVHSASCSTHDEASIRWANTVALSHKGSTIYETQYTSRSTRNETSSLGGLSSETELLGVHEPCSETAIVAAGLYELRAIAEKLHGRSISQAVIAIPAESDEDARKAMKEAALLAGLGPGQLLDEPVAVAIAYGLDALEKRSHAVVLDVGSAARIALLRIEDGRIQVLASVHNESLGGHAFGQRLFEYGSDAYKASVHDDLSAMQELVLRDQVEIAKLRLSSDEDAVIALPILGGPWFLVPLTRNIFNDITSDLVDDIVLGLVPQLLGRSGVPISAIDHVILAGGSAHIPALKNHVSERFPASVHLSASEAYPEDAVVYGAALFARRLALGQVPVESKIYVQHATPLRFGIEVTGGIFATLIARNSPLPVRNTKRFDLNGRAIRVFTGTAQYTNATELLGSIILPPNMNSTRLKITFDLSTFGVLNVTALDDRGHSHSALIEPRRPSDLEIARMEAEAAALADREDVQRRMQTFRLHFAATQPVLRRHLSGLSDADPQRVLRAQIVDAMDGLDDWMAKHMLSASREQFLGKLAVLEALLKQDVELRANLLAEASGDVVN</sequence>
<proteinExistence type="inferred from homology"/>
<dbReference type="Gene3D" id="3.90.640.10">
    <property type="entry name" value="Actin, Chain A, domain 4"/>
    <property type="match status" value="1"/>
</dbReference>
<protein>
    <submittedName>
        <fullName evidence="5">Heat shock protein 70 family</fullName>
    </submittedName>
</protein>
<keyword evidence="4" id="KW-1133">Transmembrane helix</keyword>
<name>A0AAD7GQZ7_MYCRO</name>
<comment type="caution">
    <text evidence="5">The sequence shown here is derived from an EMBL/GenBank/DDBJ whole genome shotgun (WGS) entry which is preliminary data.</text>
</comment>